<dbReference type="AlphaFoldDB" id="A0A7L0JGR1"/>
<feature type="domain" description="Cystatin" evidence="6">
    <location>
        <begin position="6"/>
        <end position="70"/>
    </location>
</feature>
<keyword evidence="3" id="KW-0963">Cytoplasm</keyword>
<feature type="non-terminal residue" evidence="7">
    <location>
        <position position="1"/>
    </location>
</feature>
<sequence>QVKLQLEVRVNKNYDLFRAILYRTQVVAGTMYFIKVQVADTEYVHLKVLVGLPPENECPALVNFQTCKTKDDPLDYF</sequence>
<dbReference type="Gene3D" id="3.10.450.10">
    <property type="match status" value="1"/>
</dbReference>
<keyword evidence="4" id="KW-0646">Protease inhibitor</keyword>
<comment type="caution">
    <text evidence="7">The sequence shown here is derived from an EMBL/GenBank/DDBJ whole genome shotgun (WGS) entry which is preliminary data.</text>
</comment>
<protein>
    <submittedName>
        <fullName evidence="7">CYTB protein</fullName>
    </submittedName>
</protein>
<accession>A0A7L0JGR1</accession>
<dbReference type="InterPro" id="IPR000010">
    <property type="entry name" value="Cystatin_dom"/>
</dbReference>
<dbReference type="Proteomes" id="UP000520962">
    <property type="component" value="Unassembled WGS sequence"/>
</dbReference>
<dbReference type="CDD" id="cd00042">
    <property type="entry name" value="CY"/>
    <property type="match status" value="1"/>
</dbReference>
<dbReference type="GO" id="GO:0005829">
    <property type="term" value="C:cytosol"/>
    <property type="evidence" value="ECO:0007669"/>
    <property type="project" value="TreeGrafter"/>
</dbReference>
<dbReference type="GO" id="GO:0004869">
    <property type="term" value="F:cysteine-type endopeptidase inhibitor activity"/>
    <property type="evidence" value="ECO:0007669"/>
    <property type="project" value="UniProtKB-KW"/>
</dbReference>
<gene>
    <name evidence="7" type="primary">Cstb_1</name>
    <name evidence="7" type="ORF">PIPCHL_R11960</name>
</gene>
<feature type="non-terminal residue" evidence="7">
    <location>
        <position position="77"/>
    </location>
</feature>
<dbReference type="PROSITE" id="PS00287">
    <property type="entry name" value="CYSTATIN"/>
    <property type="match status" value="1"/>
</dbReference>
<dbReference type="PANTHER" id="PTHR11414">
    <property type="entry name" value="CYSTATIN FAMILY MEMBER"/>
    <property type="match status" value="1"/>
</dbReference>
<evidence type="ECO:0000256" key="5">
    <source>
        <dbReference type="ARBA" id="ARBA00022704"/>
    </source>
</evidence>
<organism evidence="7 8">
    <name type="scientific">Piprites chloris</name>
    <name type="common">Wing-barred manakin</name>
    <dbReference type="NCBI Taxonomy" id="114369"/>
    <lineage>
        <taxon>Eukaryota</taxon>
        <taxon>Metazoa</taxon>
        <taxon>Chordata</taxon>
        <taxon>Craniata</taxon>
        <taxon>Vertebrata</taxon>
        <taxon>Euteleostomi</taxon>
        <taxon>Archelosauria</taxon>
        <taxon>Archosauria</taxon>
        <taxon>Dinosauria</taxon>
        <taxon>Saurischia</taxon>
        <taxon>Theropoda</taxon>
        <taxon>Coelurosauria</taxon>
        <taxon>Aves</taxon>
        <taxon>Neognathae</taxon>
        <taxon>Neoaves</taxon>
        <taxon>Telluraves</taxon>
        <taxon>Australaves</taxon>
        <taxon>Passeriformes</taxon>
        <taxon>Pipridae</taxon>
        <taxon>Piprites</taxon>
    </lineage>
</organism>
<dbReference type="FunFam" id="3.10.450.10:FF:000001">
    <property type="entry name" value="Cystatin-A"/>
    <property type="match status" value="1"/>
</dbReference>
<dbReference type="PANTHER" id="PTHR11414:SF20">
    <property type="entry name" value="CYSTATIN-A"/>
    <property type="match status" value="1"/>
</dbReference>
<evidence type="ECO:0000256" key="3">
    <source>
        <dbReference type="ARBA" id="ARBA00022490"/>
    </source>
</evidence>
<dbReference type="Pfam" id="PF00031">
    <property type="entry name" value="Cystatin"/>
    <property type="match status" value="1"/>
</dbReference>
<dbReference type="PRINTS" id="PR00295">
    <property type="entry name" value="STEFINA"/>
</dbReference>
<evidence type="ECO:0000256" key="2">
    <source>
        <dbReference type="ARBA" id="ARBA00009403"/>
    </source>
</evidence>
<keyword evidence="5" id="KW-0789">Thiol protease inhibitor</keyword>
<evidence type="ECO:0000256" key="1">
    <source>
        <dbReference type="ARBA" id="ARBA00004496"/>
    </source>
</evidence>
<dbReference type="InterPro" id="IPR018073">
    <property type="entry name" value="Prot_inh_cystat_CS"/>
</dbReference>
<dbReference type="SUPFAM" id="SSF54403">
    <property type="entry name" value="Cystatin/monellin"/>
    <property type="match status" value="1"/>
</dbReference>
<keyword evidence="8" id="KW-1185">Reference proteome</keyword>
<reference evidence="7 8" key="1">
    <citation type="submission" date="2019-09" db="EMBL/GenBank/DDBJ databases">
        <title>Bird 10,000 Genomes (B10K) Project - Family phase.</title>
        <authorList>
            <person name="Zhang G."/>
        </authorList>
    </citation>
    <scope>NUCLEOTIDE SEQUENCE [LARGE SCALE GENOMIC DNA]</scope>
    <source>
        <strain evidence="7">B10K-DU-007-02</strain>
        <tissue evidence="7">Mixed tissue sample</tissue>
    </source>
</reference>
<comment type="similarity">
    <text evidence="2">Belongs to the cystatin family.</text>
</comment>
<name>A0A7L0JGR1_PIPCL</name>
<evidence type="ECO:0000313" key="8">
    <source>
        <dbReference type="Proteomes" id="UP000520962"/>
    </source>
</evidence>
<comment type="subcellular location">
    <subcellularLocation>
        <location evidence="1">Cytoplasm</location>
    </subcellularLocation>
</comment>
<evidence type="ECO:0000256" key="4">
    <source>
        <dbReference type="ARBA" id="ARBA00022690"/>
    </source>
</evidence>
<dbReference type="EMBL" id="VXAH01001070">
    <property type="protein sequence ID" value="NXK43725.1"/>
    <property type="molecule type" value="Genomic_DNA"/>
</dbReference>
<evidence type="ECO:0000259" key="6">
    <source>
        <dbReference type="Pfam" id="PF00031"/>
    </source>
</evidence>
<dbReference type="InterPro" id="IPR046350">
    <property type="entry name" value="Cystatin_sf"/>
</dbReference>
<dbReference type="InterPro" id="IPR001713">
    <property type="entry name" value="Prot_inh_stefin"/>
</dbReference>
<evidence type="ECO:0000313" key="7">
    <source>
        <dbReference type="EMBL" id="NXK43725.1"/>
    </source>
</evidence>
<proteinExistence type="inferred from homology"/>